<sequence>MDQNPGTKYVTMDFMATPNTPWRFKTPQKPAANITGRYSVPFGKAPKQDMTVGEFKQVGSKLTGTFLSTTGDYRYLEGVVTGNDVYLSCFDGGHDYLFTAKIAGNRLVNGKFYANLSSIDDWSGTKNPNAKLPDAYSLTSLKPGYKNWLSHLKMLMVKRYRLATPVIKTKWLLYRS</sequence>
<evidence type="ECO:0000313" key="2">
    <source>
        <dbReference type="Proteomes" id="UP000566071"/>
    </source>
</evidence>
<dbReference type="Proteomes" id="UP000566071">
    <property type="component" value="Unassembled WGS sequence"/>
</dbReference>
<organism evidence="1 2">
    <name type="scientific">Mucilaginibacter humi</name>
    <dbReference type="NCBI Taxonomy" id="2732510"/>
    <lineage>
        <taxon>Bacteria</taxon>
        <taxon>Pseudomonadati</taxon>
        <taxon>Bacteroidota</taxon>
        <taxon>Sphingobacteriia</taxon>
        <taxon>Sphingobacteriales</taxon>
        <taxon>Sphingobacteriaceae</taxon>
        <taxon>Mucilaginibacter</taxon>
    </lineage>
</organism>
<evidence type="ECO:0000313" key="1">
    <source>
        <dbReference type="EMBL" id="NNU33905.1"/>
    </source>
</evidence>
<gene>
    <name evidence="1" type="ORF">HK413_06655</name>
</gene>
<proteinExistence type="predicted"/>
<comment type="caution">
    <text evidence="1">The sequence shown here is derived from an EMBL/GenBank/DDBJ whole genome shotgun (WGS) entry which is preliminary data.</text>
</comment>
<keyword evidence="2" id="KW-1185">Reference proteome</keyword>
<name>A0ABX1W4H2_9SPHI</name>
<dbReference type="EMBL" id="JABFCR010000024">
    <property type="protein sequence ID" value="NNU33905.1"/>
    <property type="molecule type" value="Genomic_DNA"/>
</dbReference>
<dbReference type="RefSeq" id="WP_175269588.1">
    <property type="nucleotide sequence ID" value="NZ_JABFCR010000024.1"/>
</dbReference>
<protein>
    <submittedName>
        <fullName evidence="1">Uncharacterized protein</fullName>
    </submittedName>
</protein>
<reference evidence="1 2" key="1">
    <citation type="submission" date="2020-05" db="EMBL/GenBank/DDBJ databases">
        <authorList>
            <person name="Khan S.A."/>
            <person name="Jeon C.O."/>
            <person name="Chun B.H."/>
        </authorList>
    </citation>
    <scope>NUCLEOTIDE SEQUENCE [LARGE SCALE GENOMIC DNA]</scope>
    <source>
        <strain evidence="1 2">S1162</strain>
    </source>
</reference>
<accession>A0ABX1W4H2</accession>